<name>A0A4Y9ZGI3_9AGAM</name>
<sequence length="72" mass="7405">MSSPNPGAAGSTAGAHQGTSFGEKFKGAAHVVHGLGDTIRGEAMGAIDSMTGTKGRHPQEDYTTRGKAEYEQ</sequence>
<keyword evidence="3" id="KW-1185">Reference proteome</keyword>
<comment type="caution">
    <text evidence="2">The sequence shown here is derived from an EMBL/GenBank/DDBJ whole genome shotgun (WGS) entry which is preliminary data.</text>
</comment>
<reference evidence="2 3" key="1">
    <citation type="submission" date="2019-02" db="EMBL/GenBank/DDBJ databases">
        <title>Genome sequencing of the rare red list fungi Hericium alpestre (H. flagellum).</title>
        <authorList>
            <person name="Buettner E."/>
            <person name="Kellner H."/>
        </authorList>
    </citation>
    <scope>NUCLEOTIDE SEQUENCE [LARGE SCALE GENOMIC DNA]</scope>
    <source>
        <strain evidence="2 3">DSM 108284</strain>
    </source>
</reference>
<dbReference type="EMBL" id="SFCI01002478">
    <property type="protein sequence ID" value="TFY73855.1"/>
    <property type="molecule type" value="Genomic_DNA"/>
</dbReference>
<evidence type="ECO:0000256" key="1">
    <source>
        <dbReference type="SAM" id="MobiDB-lite"/>
    </source>
</evidence>
<feature type="non-terminal residue" evidence="2">
    <location>
        <position position="72"/>
    </location>
</feature>
<gene>
    <name evidence="2" type="ORF">EWM64_g10155</name>
</gene>
<evidence type="ECO:0000313" key="3">
    <source>
        <dbReference type="Proteomes" id="UP000298061"/>
    </source>
</evidence>
<dbReference type="OrthoDB" id="2590867at2759"/>
<dbReference type="Proteomes" id="UP000298061">
    <property type="component" value="Unassembled WGS sequence"/>
</dbReference>
<dbReference type="AlphaFoldDB" id="A0A4Y9ZGI3"/>
<protein>
    <submittedName>
        <fullName evidence="2">Uncharacterized protein</fullName>
    </submittedName>
</protein>
<accession>A0A4Y9ZGI3</accession>
<evidence type="ECO:0000313" key="2">
    <source>
        <dbReference type="EMBL" id="TFY73855.1"/>
    </source>
</evidence>
<organism evidence="2 3">
    <name type="scientific">Hericium alpestre</name>
    <dbReference type="NCBI Taxonomy" id="135208"/>
    <lineage>
        <taxon>Eukaryota</taxon>
        <taxon>Fungi</taxon>
        <taxon>Dikarya</taxon>
        <taxon>Basidiomycota</taxon>
        <taxon>Agaricomycotina</taxon>
        <taxon>Agaricomycetes</taxon>
        <taxon>Russulales</taxon>
        <taxon>Hericiaceae</taxon>
        <taxon>Hericium</taxon>
    </lineage>
</organism>
<feature type="region of interest" description="Disordered" evidence="1">
    <location>
        <begin position="1"/>
        <end position="21"/>
    </location>
</feature>
<feature type="region of interest" description="Disordered" evidence="1">
    <location>
        <begin position="46"/>
        <end position="72"/>
    </location>
</feature>
<feature type="compositionally biased region" description="Basic and acidic residues" evidence="1">
    <location>
        <begin position="57"/>
        <end position="72"/>
    </location>
</feature>
<proteinExistence type="predicted"/>